<dbReference type="Proteomes" id="UP000029577">
    <property type="component" value="Unassembled WGS sequence"/>
</dbReference>
<reference evidence="1" key="1">
    <citation type="submission" date="2014-12" db="EMBL/GenBank/DDBJ databases">
        <title>The draft genome of the Tatumella morbirosei type strain, LMG23360T isolated from pineapple rot.</title>
        <authorList>
            <person name="Smits T.H."/>
            <person name="Palmer M."/>
            <person name="Venter S.N."/>
            <person name="Duffy B."/>
            <person name="Steenkamp E.T."/>
            <person name="Chan W.Y."/>
            <person name="Coutinho T.A."/>
            <person name="Coetzee M.P."/>
            <person name="De Maayer P."/>
        </authorList>
    </citation>
    <scope>NUCLEOTIDE SEQUENCE [LARGE SCALE GENOMIC DNA]</scope>
    <source>
        <strain evidence="1">LMG 23360</strain>
    </source>
</reference>
<gene>
    <name evidence="1" type="ORF">HA49_14260</name>
</gene>
<accession>A0A095T4W9</accession>
<organism evidence="1 2">
    <name type="scientific">Tatumella morbirosei</name>
    <dbReference type="NCBI Taxonomy" id="642227"/>
    <lineage>
        <taxon>Bacteria</taxon>
        <taxon>Pseudomonadati</taxon>
        <taxon>Pseudomonadota</taxon>
        <taxon>Gammaproteobacteria</taxon>
        <taxon>Enterobacterales</taxon>
        <taxon>Erwiniaceae</taxon>
        <taxon>Tatumella</taxon>
    </lineage>
</organism>
<evidence type="ECO:0000313" key="2">
    <source>
        <dbReference type="Proteomes" id="UP000029577"/>
    </source>
</evidence>
<name>A0A095T4W9_9GAMM</name>
<dbReference type="RefSeq" id="WP_038021113.1">
    <property type="nucleotide sequence ID" value="NZ_JPKR02000003.1"/>
</dbReference>
<proteinExistence type="predicted"/>
<dbReference type="EMBL" id="JPKR02000003">
    <property type="protein sequence ID" value="KGD71966.1"/>
    <property type="molecule type" value="Genomic_DNA"/>
</dbReference>
<sequence>MANQFLIKAGRFFHLWCMSGSFKFDYCGLEDFWQMMAELPERRFHRLQVSRFSEFFIQWLENQ</sequence>
<comment type="caution">
    <text evidence="1">The sequence shown here is derived from an EMBL/GenBank/DDBJ whole genome shotgun (WGS) entry which is preliminary data.</text>
</comment>
<protein>
    <submittedName>
        <fullName evidence="1">Uncharacterized protein</fullName>
    </submittedName>
</protein>
<evidence type="ECO:0000313" key="1">
    <source>
        <dbReference type="EMBL" id="KGD71966.1"/>
    </source>
</evidence>
<dbReference type="AlphaFoldDB" id="A0A095T4W9"/>
<keyword evidence="2" id="KW-1185">Reference proteome</keyword>